<name>A0A6D2HP96_9BRAS</name>
<gene>
    <name evidence="2" type="ORF">MERR_LOCUS5130</name>
</gene>
<feature type="region of interest" description="Disordered" evidence="1">
    <location>
        <begin position="59"/>
        <end position="202"/>
    </location>
</feature>
<dbReference type="Proteomes" id="UP000467841">
    <property type="component" value="Unassembled WGS sequence"/>
</dbReference>
<evidence type="ECO:0000313" key="2">
    <source>
        <dbReference type="EMBL" id="CAA7017895.1"/>
    </source>
</evidence>
<dbReference type="EMBL" id="CACVBM020000333">
    <property type="protein sequence ID" value="CAA7017895.1"/>
    <property type="molecule type" value="Genomic_DNA"/>
</dbReference>
<accession>A0A6D2HP96</accession>
<reference evidence="2" key="1">
    <citation type="submission" date="2020-01" db="EMBL/GenBank/DDBJ databases">
        <authorList>
            <person name="Mishra B."/>
        </authorList>
    </citation>
    <scope>NUCLEOTIDE SEQUENCE [LARGE SCALE GENOMIC DNA]</scope>
</reference>
<keyword evidence="3" id="KW-1185">Reference proteome</keyword>
<sequence length="202" mass="23143">MDFIKTSSPRALSELTLQRNWIGIIWMSRSEDMIKIVKTVQTALSSICILGRAHRPIVERTYRDRPRTHPHPAKSTAELTSRPGNNIPRSSRSLARHHKPCTTAPREQKAKLRGRAARPMYRGRPIRANRKASSRDRPSFIGQNHPSVRPRRPNTKTIGLVPTVPMADYDPMTADRPDRPSERSDRPEARFEARFTRFHSPA</sequence>
<dbReference type="AlphaFoldDB" id="A0A6D2HP96"/>
<proteinExistence type="predicted"/>
<feature type="compositionally biased region" description="Basic and acidic residues" evidence="1">
    <location>
        <begin position="173"/>
        <end position="195"/>
    </location>
</feature>
<evidence type="ECO:0000313" key="3">
    <source>
        <dbReference type="Proteomes" id="UP000467841"/>
    </source>
</evidence>
<feature type="compositionally biased region" description="Polar residues" evidence="1">
    <location>
        <begin position="77"/>
        <end position="93"/>
    </location>
</feature>
<protein>
    <submittedName>
        <fullName evidence="2">Uncharacterized protein</fullName>
    </submittedName>
</protein>
<comment type="caution">
    <text evidence="2">The sequence shown here is derived from an EMBL/GenBank/DDBJ whole genome shotgun (WGS) entry which is preliminary data.</text>
</comment>
<evidence type="ECO:0000256" key="1">
    <source>
        <dbReference type="SAM" id="MobiDB-lite"/>
    </source>
</evidence>
<organism evidence="2 3">
    <name type="scientific">Microthlaspi erraticum</name>
    <dbReference type="NCBI Taxonomy" id="1685480"/>
    <lineage>
        <taxon>Eukaryota</taxon>
        <taxon>Viridiplantae</taxon>
        <taxon>Streptophyta</taxon>
        <taxon>Embryophyta</taxon>
        <taxon>Tracheophyta</taxon>
        <taxon>Spermatophyta</taxon>
        <taxon>Magnoliopsida</taxon>
        <taxon>eudicotyledons</taxon>
        <taxon>Gunneridae</taxon>
        <taxon>Pentapetalae</taxon>
        <taxon>rosids</taxon>
        <taxon>malvids</taxon>
        <taxon>Brassicales</taxon>
        <taxon>Brassicaceae</taxon>
        <taxon>Coluteocarpeae</taxon>
        <taxon>Microthlaspi</taxon>
    </lineage>
</organism>